<dbReference type="GO" id="GO:0016747">
    <property type="term" value="F:acyltransferase activity, transferring groups other than amino-acyl groups"/>
    <property type="evidence" value="ECO:0007669"/>
    <property type="project" value="InterPro"/>
</dbReference>
<keyword evidence="3" id="KW-1185">Reference proteome</keyword>
<name>A0A0D0P2C2_KITGR</name>
<dbReference type="PATRIC" id="fig|2064.6.peg.3920"/>
<evidence type="ECO:0000313" key="3">
    <source>
        <dbReference type="Proteomes" id="UP000032066"/>
    </source>
</evidence>
<feature type="domain" description="N-acetyltransferase" evidence="1">
    <location>
        <begin position="121"/>
        <end position="265"/>
    </location>
</feature>
<dbReference type="PROSITE" id="PS51186">
    <property type="entry name" value="GNAT"/>
    <property type="match status" value="1"/>
</dbReference>
<dbReference type="Proteomes" id="UP000032066">
    <property type="component" value="Unassembled WGS sequence"/>
</dbReference>
<dbReference type="RefSeq" id="WP_043912059.1">
    <property type="nucleotide sequence ID" value="NZ_JXZB01000002.1"/>
</dbReference>
<dbReference type="OrthoDB" id="4375873at2"/>
<dbReference type="STRING" id="2064.TR51_18275"/>
<comment type="caution">
    <text evidence="2">The sequence shown here is derived from an EMBL/GenBank/DDBJ whole genome shotgun (WGS) entry which is preliminary data.</text>
</comment>
<dbReference type="CDD" id="cd04301">
    <property type="entry name" value="NAT_SF"/>
    <property type="match status" value="1"/>
</dbReference>
<dbReference type="Gene3D" id="3.40.630.30">
    <property type="match status" value="1"/>
</dbReference>
<dbReference type="AlphaFoldDB" id="A0A0D0P2C2"/>
<organism evidence="2 3">
    <name type="scientific">Kitasatospora griseola</name>
    <name type="common">Streptomyces griseolosporeus</name>
    <dbReference type="NCBI Taxonomy" id="2064"/>
    <lineage>
        <taxon>Bacteria</taxon>
        <taxon>Bacillati</taxon>
        <taxon>Actinomycetota</taxon>
        <taxon>Actinomycetes</taxon>
        <taxon>Kitasatosporales</taxon>
        <taxon>Streptomycetaceae</taxon>
        <taxon>Kitasatospora</taxon>
    </lineage>
</organism>
<gene>
    <name evidence="2" type="ORF">TR51_18275</name>
</gene>
<dbReference type="SUPFAM" id="SSF55729">
    <property type="entry name" value="Acyl-CoA N-acyltransferases (Nat)"/>
    <property type="match status" value="1"/>
</dbReference>
<reference evidence="2 3" key="1">
    <citation type="submission" date="2015-02" db="EMBL/GenBank/DDBJ databases">
        <title>Draft genome sequence of Kitasatospora griseola MF730-N6, a bafilomycin, terpentecin and satosporin producer.</title>
        <authorList>
            <person name="Arens J.C."/>
            <person name="Haltli B."/>
            <person name="Kerr R.G."/>
        </authorList>
    </citation>
    <scope>NUCLEOTIDE SEQUENCE [LARGE SCALE GENOMIC DNA]</scope>
    <source>
        <strain evidence="2 3">MF730-N6</strain>
    </source>
</reference>
<sequence>MSLSVADVAAAGAAWVWMPDDAEVVADEEYTILRLPEYVAFDLSVVSFTPTRPLGQAVDAVVERARAFGLPTLDWQVLLGDPEGLPAELAARGGQVKIELEIVAADLSEGAPALRPPTVDVSLRWATDVATARDGLALEAAGFRGELPPAERIEAVAARNAETVPAGRGGLVVAYVDGEPAGTGGVAIVDGVARLSGGVVAPHRRGRGVYRSVLDARLSYGVANGATMALVKANPTTSGPILRKAGFTGFGPEPVYAVPLTGDQPR</sequence>
<accession>A0A0D0P2C2</accession>
<proteinExistence type="predicted"/>
<dbReference type="InterPro" id="IPR016181">
    <property type="entry name" value="Acyl_CoA_acyltransferase"/>
</dbReference>
<dbReference type="InterPro" id="IPR000182">
    <property type="entry name" value="GNAT_dom"/>
</dbReference>
<evidence type="ECO:0000259" key="1">
    <source>
        <dbReference type="PROSITE" id="PS51186"/>
    </source>
</evidence>
<dbReference type="EMBL" id="JXZB01000002">
    <property type="protein sequence ID" value="KIQ65721.1"/>
    <property type="molecule type" value="Genomic_DNA"/>
</dbReference>
<evidence type="ECO:0000313" key="2">
    <source>
        <dbReference type="EMBL" id="KIQ65721.1"/>
    </source>
</evidence>
<dbReference type="Pfam" id="PF00583">
    <property type="entry name" value="Acetyltransf_1"/>
    <property type="match status" value="1"/>
</dbReference>
<protein>
    <recommendedName>
        <fullName evidence="1">N-acetyltransferase domain-containing protein</fullName>
    </recommendedName>
</protein>